<evidence type="ECO:0000313" key="3">
    <source>
        <dbReference type="Proteomes" id="UP001204376"/>
    </source>
</evidence>
<feature type="signal peptide" evidence="1">
    <location>
        <begin position="1"/>
        <end position="23"/>
    </location>
</feature>
<dbReference type="PANTHER" id="PTHR13833:SF71">
    <property type="entry name" value="NHL DOMAIN-CONTAINING PROTEIN"/>
    <property type="match status" value="1"/>
</dbReference>
<dbReference type="PANTHER" id="PTHR13833">
    <property type="match status" value="1"/>
</dbReference>
<proteinExistence type="predicted"/>
<accession>A0ABT1TAC0</accession>
<gene>
    <name evidence="2" type="ORF">NPE20_26695</name>
</gene>
<keyword evidence="1" id="KW-0732">Signal</keyword>
<dbReference type="InterPro" id="IPR011042">
    <property type="entry name" value="6-blade_b-propeller_TolB-like"/>
</dbReference>
<name>A0ABT1TAC0_9SPHI</name>
<dbReference type="RefSeq" id="WP_256541756.1">
    <property type="nucleotide sequence ID" value="NZ_JANHOH010000017.1"/>
</dbReference>
<dbReference type="Gene3D" id="2.120.10.30">
    <property type="entry name" value="TolB, C-terminal domain"/>
    <property type="match status" value="3"/>
</dbReference>
<evidence type="ECO:0000256" key="1">
    <source>
        <dbReference type="SAM" id="SignalP"/>
    </source>
</evidence>
<organism evidence="2 3">
    <name type="scientific">Mucilaginibacter aquariorum</name>
    <dbReference type="NCBI Taxonomy" id="2967225"/>
    <lineage>
        <taxon>Bacteria</taxon>
        <taxon>Pseudomonadati</taxon>
        <taxon>Bacteroidota</taxon>
        <taxon>Sphingobacteriia</taxon>
        <taxon>Sphingobacteriales</taxon>
        <taxon>Sphingobacteriaceae</taxon>
        <taxon>Mucilaginibacter</taxon>
    </lineage>
</organism>
<dbReference type="PROSITE" id="PS51257">
    <property type="entry name" value="PROKAR_LIPOPROTEIN"/>
    <property type="match status" value="1"/>
</dbReference>
<dbReference type="EMBL" id="JANHOH010000017">
    <property type="protein sequence ID" value="MCQ6961590.1"/>
    <property type="molecule type" value="Genomic_DNA"/>
</dbReference>
<evidence type="ECO:0008006" key="4">
    <source>
        <dbReference type="Google" id="ProtNLM"/>
    </source>
</evidence>
<dbReference type="Proteomes" id="UP001204376">
    <property type="component" value="Unassembled WGS sequence"/>
</dbReference>
<keyword evidence="3" id="KW-1185">Reference proteome</keyword>
<evidence type="ECO:0000313" key="2">
    <source>
        <dbReference type="EMBL" id="MCQ6961590.1"/>
    </source>
</evidence>
<reference evidence="2 3" key="1">
    <citation type="submission" date="2022-07" db="EMBL/GenBank/DDBJ databases">
        <title>Mucilaginibacter sp. JC4.</title>
        <authorList>
            <person name="Le V."/>
            <person name="Ko S.-R."/>
            <person name="Ahn C.-Y."/>
            <person name="Oh H.-M."/>
        </authorList>
    </citation>
    <scope>NUCLEOTIDE SEQUENCE [LARGE SCALE GENOMIC DNA]</scope>
    <source>
        <strain evidence="2 3">JC4</strain>
    </source>
</reference>
<feature type="chain" id="PRO_5046702941" description="NHL repeat-containing protein" evidence="1">
    <location>
        <begin position="24"/>
        <end position="371"/>
    </location>
</feature>
<sequence>MKTTCFVLKLGVLLLLFVASACKKEEIAKPVQNKAGVEALVNPNQILVHAGTIQGSLDGPALQAQFDCPTFISVGPDKSLYVYDNSFYIWAGQLNKNHRKIRKISCLGVVTTFYSVANQDADIEGMAVDKDGNVYISQYSQIKKISADGKTVKVVAGSLTEQSVRREGPALEVTFGRPAGLAINKAGCLFILDRGYNDLRMLSNNVVKFVAGGNVFFEQPKDGVGINAEFDRPQFLSIDSKDNLYVTGGYYAIIRKVTPKAEVSTIAIQQPGFSGDHLSTFSQTTVDQSGNLYASFNNYIGDERLFDFLIYKFSPDNQKILLAENHYDLKVGSGVFVPANGLLFPIGFAAVNDTLYFSNTVEQKIRKISLH</sequence>
<comment type="caution">
    <text evidence="2">The sequence shown here is derived from an EMBL/GenBank/DDBJ whole genome shotgun (WGS) entry which is preliminary data.</text>
</comment>
<protein>
    <recommendedName>
        <fullName evidence="4">NHL repeat-containing protein</fullName>
    </recommendedName>
</protein>
<dbReference type="SUPFAM" id="SSF63829">
    <property type="entry name" value="Calcium-dependent phosphotriesterase"/>
    <property type="match status" value="1"/>
</dbReference>